<dbReference type="Proteomes" id="UP000648984">
    <property type="component" value="Unassembled WGS sequence"/>
</dbReference>
<feature type="transmembrane region" description="Helical" evidence="9">
    <location>
        <begin position="57"/>
        <end position="75"/>
    </location>
</feature>
<dbReference type="PANTHER" id="PTHR35011">
    <property type="entry name" value="2,3-DIKETO-L-GULONATE TRAP TRANSPORTER SMALL PERMEASE PROTEIN YIAM"/>
    <property type="match status" value="1"/>
</dbReference>
<name>A0ABX1Q8I8_9RHOO</name>
<protein>
    <recommendedName>
        <fullName evidence="9">TRAP transporter small permease protein</fullName>
    </recommendedName>
</protein>
<evidence type="ECO:0000256" key="1">
    <source>
        <dbReference type="ARBA" id="ARBA00004429"/>
    </source>
</evidence>
<organism evidence="12 13">
    <name type="scientific">Aromatoleum diolicum</name>
    <dbReference type="NCBI Taxonomy" id="75796"/>
    <lineage>
        <taxon>Bacteria</taxon>
        <taxon>Pseudomonadati</taxon>
        <taxon>Pseudomonadota</taxon>
        <taxon>Betaproteobacteria</taxon>
        <taxon>Rhodocyclales</taxon>
        <taxon>Rhodocyclaceae</taxon>
        <taxon>Aromatoleum</taxon>
    </lineage>
</organism>
<keyword evidence="3" id="KW-1003">Cell membrane</keyword>
<feature type="transmembrane region" description="Helical" evidence="9">
    <location>
        <begin position="21"/>
        <end position="45"/>
    </location>
</feature>
<keyword evidence="6 9" id="KW-1133">Transmembrane helix</keyword>
<keyword evidence="5 9" id="KW-0812">Transmembrane</keyword>
<evidence type="ECO:0000256" key="4">
    <source>
        <dbReference type="ARBA" id="ARBA00022519"/>
    </source>
</evidence>
<evidence type="ECO:0000313" key="12">
    <source>
        <dbReference type="EMBL" id="NMG74664.1"/>
    </source>
</evidence>
<evidence type="ECO:0000256" key="3">
    <source>
        <dbReference type="ARBA" id="ARBA00022475"/>
    </source>
</evidence>
<proteinExistence type="inferred from homology"/>
<evidence type="ECO:0000313" key="13">
    <source>
        <dbReference type="Proteomes" id="UP000648984"/>
    </source>
</evidence>
<comment type="subunit">
    <text evidence="9">The complex comprises the extracytoplasmic solute receptor protein and the two transmembrane proteins.</text>
</comment>
<evidence type="ECO:0000256" key="9">
    <source>
        <dbReference type="RuleBase" id="RU369079"/>
    </source>
</evidence>
<keyword evidence="4 9" id="KW-0997">Cell inner membrane</keyword>
<keyword evidence="13" id="KW-1185">Reference proteome</keyword>
<feature type="transmembrane region" description="Helical" evidence="9">
    <location>
        <begin position="96"/>
        <end position="117"/>
    </location>
</feature>
<evidence type="ECO:0000256" key="8">
    <source>
        <dbReference type="ARBA" id="ARBA00038436"/>
    </source>
</evidence>
<evidence type="ECO:0000259" key="11">
    <source>
        <dbReference type="Pfam" id="PF04290"/>
    </source>
</evidence>
<feature type="domain" description="Tripartite ATP-independent periplasmic transporters DctQ component" evidence="11">
    <location>
        <begin position="33"/>
        <end position="162"/>
    </location>
</feature>
<accession>A0ABX1Q8I8</accession>
<evidence type="ECO:0000256" key="7">
    <source>
        <dbReference type="ARBA" id="ARBA00023136"/>
    </source>
</evidence>
<reference evidence="12 13" key="1">
    <citation type="submission" date="2019-12" db="EMBL/GenBank/DDBJ databases">
        <title>Comparative genomics gives insights into the taxonomy of the Azoarcus-Aromatoleum group and reveals separate origins of nif in the plant-associated Azoarcus and non-plant-associated Aromatoleum sub-groups.</title>
        <authorList>
            <person name="Lafos M."/>
            <person name="Maluk M."/>
            <person name="Batista M."/>
            <person name="Junghare M."/>
            <person name="Carmona M."/>
            <person name="Faoro H."/>
            <person name="Cruz L.M."/>
            <person name="Battistoni F."/>
            <person name="De Souza E."/>
            <person name="Pedrosa F."/>
            <person name="Chen W.-M."/>
            <person name="Poole P.S."/>
            <person name="Dixon R.A."/>
            <person name="James E.K."/>
        </authorList>
    </citation>
    <scope>NUCLEOTIDE SEQUENCE [LARGE SCALE GENOMIC DNA]</scope>
    <source>
        <strain evidence="12 13">22Lin</strain>
    </source>
</reference>
<comment type="function">
    <text evidence="9">Part of the tripartite ATP-independent periplasmic (TRAP) transport system.</text>
</comment>
<dbReference type="EMBL" id="WTVQ01000010">
    <property type="protein sequence ID" value="NMG74664.1"/>
    <property type="molecule type" value="Genomic_DNA"/>
</dbReference>
<dbReference type="Pfam" id="PF04290">
    <property type="entry name" value="DctQ"/>
    <property type="match status" value="1"/>
</dbReference>
<dbReference type="InterPro" id="IPR007387">
    <property type="entry name" value="TRAP_DctQ"/>
</dbReference>
<comment type="subcellular location">
    <subcellularLocation>
        <location evidence="1 9">Cell inner membrane</location>
        <topology evidence="1 9">Multi-pass membrane protein</topology>
    </subcellularLocation>
</comment>
<comment type="similarity">
    <text evidence="8 9">Belongs to the TRAP transporter small permease family.</text>
</comment>
<sequence length="203" mass="22223">MNSPGVPVSIVTTIVDGYFRFLKFTIAACLAVMVVLVFGNVFLRYAFNSGISVSEEVSRWFFVWMTFLGALVAMREHGHLGVDAVVARLSPLGKKICFVISQSLMLYCCWLLLSGSWDQTVINMDVKAPTSGWSMAYFYGVGVVFGVTSSLVVLHDLYRALAGKLDVHELVMVKESEELAELHGEEESAPASKPMAAVATGKR</sequence>
<dbReference type="PANTHER" id="PTHR35011:SF2">
    <property type="entry name" value="2,3-DIKETO-L-GULONATE TRAP TRANSPORTER SMALL PERMEASE PROTEIN YIAM"/>
    <property type="match status" value="1"/>
</dbReference>
<evidence type="ECO:0000256" key="5">
    <source>
        <dbReference type="ARBA" id="ARBA00022692"/>
    </source>
</evidence>
<evidence type="ECO:0000256" key="2">
    <source>
        <dbReference type="ARBA" id="ARBA00022448"/>
    </source>
</evidence>
<keyword evidence="2 9" id="KW-0813">Transport</keyword>
<comment type="caution">
    <text evidence="12">The sequence shown here is derived from an EMBL/GenBank/DDBJ whole genome shotgun (WGS) entry which is preliminary data.</text>
</comment>
<evidence type="ECO:0000256" key="10">
    <source>
        <dbReference type="SAM" id="MobiDB-lite"/>
    </source>
</evidence>
<dbReference type="InterPro" id="IPR055348">
    <property type="entry name" value="DctQ"/>
</dbReference>
<evidence type="ECO:0000256" key="6">
    <source>
        <dbReference type="ARBA" id="ARBA00022989"/>
    </source>
</evidence>
<feature type="region of interest" description="Disordered" evidence="10">
    <location>
        <begin position="181"/>
        <end position="203"/>
    </location>
</feature>
<gene>
    <name evidence="12" type="ORF">GPA25_07805</name>
</gene>
<feature type="transmembrane region" description="Helical" evidence="9">
    <location>
        <begin position="137"/>
        <end position="154"/>
    </location>
</feature>
<keyword evidence="7 9" id="KW-0472">Membrane</keyword>
<dbReference type="RefSeq" id="WP_211163007.1">
    <property type="nucleotide sequence ID" value="NZ_WTVQ01000010.1"/>
</dbReference>